<dbReference type="RefSeq" id="WP_264602683.1">
    <property type="nucleotide sequence ID" value="NZ_JAOQNS010000010.1"/>
</dbReference>
<dbReference type="Pfam" id="PF02915">
    <property type="entry name" value="Rubrerythrin"/>
    <property type="match status" value="1"/>
</dbReference>
<dbReference type="PANTHER" id="PTHR33531">
    <property type="entry name" value="RUBRERYTHRIN SUBFAMILY"/>
    <property type="match status" value="1"/>
</dbReference>
<feature type="domain" description="Rubrerythrin diiron-binding" evidence="1">
    <location>
        <begin position="18"/>
        <end position="72"/>
    </location>
</feature>
<name>A0ABT3HFD7_9HYPH</name>
<dbReference type="EMBL" id="JAOQNS010000010">
    <property type="protein sequence ID" value="MCW2309095.1"/>
    <property type="molecule type" value="Genomic_DNA"/>
</dbReference>
<accession>A0ABT3HFD7</accession>
<comment type="caution">
    <text evidence="2">The sequence shown here is derived from an EMBL/GenBank/DDBJ whole genome shotgun (WGS) entry which is preliminary data.</text>
</comment>
<dbReference type="SUPFAM" id="SSF47240">
    <property type="entry name" value="Ferritin-like"/>
    <property type="match status" value="1"/>
</dbReference>
<dbReference type="Proteomes" id="UP001209755">
    <property type="component" value="Unassembled WGS sequence"/>
</dbReference>
<dbReference type="InterPro" id="IPR009078">
    <property type="entry name" value="Ferritin-like_SF"/>
</dbReference>
<gene>
    <name evidence="2" type="ORF">M2319_003446</name>
</gene>
<evidence type="ECO:0000259" key="1">
    <source>
        <dbReference type="Pfam" id="PF02915"/>
    </source>
</evidence>
<keyword evidence="3" id="KW-1185">Reference proteome</keyword>
<dbReference type="InterPro" id="IPR003251">
    <property type="entry name" value="Rr_diiron-bd_dom"/>
</dbReference>
<evidence type="ECO:0000313" key="2">
    <source>
        <dbReference type="EMBL" id="MCW2309095.1"/>
    </source>
</evidence>
<evidence type="ECO:0000313" key="3">
    <source>
        <dbReference type="Proteomes" id="UP001209755"/>
    </source>
</evidence>
<dbReference type="PANTHER" id="PTHR33531:SF7">
    <property type="entry name" value="HYPOTHETICAL MEMBRANE PROTEIN, CONSERVED"/>
    <property type="match status" value="1"/>
</dbReference>
<proteinExistence type="predicted"/>
<organism evidence="2 3">
    <name type="scientific">Rhodobium gokarnense</name>
    <dbReference type="NCBI Taxonomy" id="364296"/>
    <lineage>
        <taxon>Bacteria</taxon>
        <taxon>Pseudomonadati</taxon>
        <taxon>Pseudomonadota</taxon>
        <taxon>Alphaproteobacteria</taxon>
        <taxon>Hyphomicrobiales</taxon>
        <taxon>Rhodobiaceae</taxon>
        <taxon>Rhodobium</taxon>
    </lineage>
</organism>
<reference evidence="3" key="1">
    <citation type="submission" date="2023-07" db="EMBL/GenBank/DDBJ databases">
        <title>Genome sequencing of Purple Non-Sulfur Bacteria from various extreme environments.</title>
        <authorList>
            <person name="Mayer M."/>
        </authorList>
    </citation>
    <scope>NUCLEOTIDE SEQUENCE [LARGE SCALE GENOMIC DNA]</scope>
    <source>
        <strain evidence="3">DSM 17935</strain>
    </source>
</reference>
<dbReference type="Gene3D" id="1.20.1260.10">
    <property type="match status" value="1"/>
</dbReference>
<protein>
    <submittedName>
        <fullName evidence="2">Rubrerythrin</fullName>
    </submittedName>
</protein>
<dbReference type="InterPro" id="IPR012347">
    <property type="entry name" value="Ferritin-like"/>
</dbReference>
<sequence length="165" mass="19145">MPEGRGYQRLKPLTNLKDILDVATEFERTARDFYKDLVPKVSKNIRYLVEELAEEEQEHFDLFADLAKRDDLGDLVRQEIERPASDRKFSDCVHLPDLGEKPDDQAVLQYALMREHAAMEQYTVLADRTPPGPVHDLFRFLANEETKHKNELEAIYYEIVHSGGV</sequence>